<dbReference type="InterPro" id="IPR002052">
    <property type="entry name" value="DNA_methylase_N6_adenine_CS"/>
</dbReference>
<evidence type="ECO:0000313" key="4">
    <source>
        <dbReference type="Proteomes" id="UP000515472"/>
    </source>
</evidence>
<dbReference type="InterPro" id="IPR004398">
    <property type="entry name" value="RNA_MeTrfase_RsmD"/>
</dbReference>
<dbReference type="Gene3D" id="3.40.50.150">
    <property type="entry name" value="Vaccinia Virus protein VP39"/>
    <property type="match status" value="1"/>
</dbReference>
<dbReference type="SUPFAM" id="SSF53335">
    <property type="entry name" value="S-adenosyl-L-methionine-dependent methyltransferases"/>
    <property type="match status" value="1"/>
</dbReference>
<protein>
    <submittedName>
        <fullName evidence="3">16S rRNA (Guanine(966)-N(2))-methyltransferase</fullName>
    </submittedName>
</protein>
<dbReference type="PROSITE" id="PS00092">
    <property type="entry name" value="N6_MTASE"/>
    <property type="match status" value="1"/>
</dbReference>
<keyword evidence="4" id="KW-1185">Reference proteome</keyword>
<dbReference type="NCBIfam" id="TIGR00095">
    <property type="entry name" value="16S rRNA (guanine(966)-N(2))-methyltransferase RsmD"/>
    <property type="match status" value="1"/>
</dbReference>
<dbReference type="InterPro" id="IPR029063">
    <property type="entry name" value="SAM-dependent_MTases_sf"/>
</dbReference>
<evidence type="ECO:0000256" key="2">
    <source>
        <dbReference type="ARBA" id="ARBA00022679"/>
    </source>
</evidence>
<organism evidence="3 4">
    <name type="scientific">Citrifermentans bremense</name>
    <dbReference type="NCBI Taxonomy" id="60035"/>
    <lineage>
        <taxon>Bacteria</taxon>
        <taxon>Pseudomonadati</taxon>
        <taxon>Thermodesulfobacteriota</taxon>
        <taxon>Desulfuromonadia</taxon>
        <taxon>Geobacterales</taxon>
        <taxon>Geobacteraceae</taxon>
        <taxon>Citrifermentans</taxon>
    </lineage>
</organism>
<proteinExistence type="predicted"/>
<dbReference type="EMBL" id="AP023213">
    <property type="protein sequence ID" value="BCG47588.1"/>
    <property type="molecule type" value="Genomic_DNA"/>
</dbReference>
<dbReference type="AlphaFoldDB" id="A0A6S6M1S5"/>
<evidence type="ECO:0000256" key="1">
    <source>
        <dbReference type="ARBA" id="ARBA00022603"/>
    </source>
</evidence>
<dbReference type="KEGG" id="gbn:GEOBRER4_23380"/>
<dbReference type="GO" id="GO:0031167">
    <property type="term" value="P:rRNA methylation"/>
    <property type="evidence" value="ECO:0007669"/>
    <property type="project" value="InterPro"/>
</dbReference>
<sequence>MRVIAGEARGRQLFAPKTMRVRPTSDRVKEALFSILLSRLGDLAGMRVLDIFAGTGNLGIEALSRGAEFACFIDAHRESADTIRKNLDTTKFAEKGKVVVQDAAAALKWLARGEKPYHLVFLDPPYAEGHTERVLELLSSSPLIDSGSTVVAEFSAKEEIPRSFGRLRESERRIYGDTALSFLTISDRGETCP</sequence>
<gene>
    <name evidence="3" type="ORF">GEOBRER4_n2425</name>
</gene>
<reference evidence="3 4" key="1">
    <citation type="submission" date="2020-06" db="EMBL/GenBank/DDBJ databases">
        <title>Interaction of electrochemicaly active bacteria, Geobacter bremensis R4 on different carbon anode.</title>
        <authorList>
            <person name="Meng L."/>
            <person name="Yoshida N."/>
        </authorList>
    </citation>
    <scope>NUCLEOTIDE SEQUENCE [LARGE SCALE GENOMIC DNA]</scope>
    <source>
        <strain evidence="3 4">R4</strain>
    </source>
</reference>
<dbReference type="Proteomes" id="UP000515472">
    <property type="component" value="Chromosome"/>
</dbReference>
<dbReference type="GO" id="GO:0008168">
    <property type="term" value="F:methyltransferase activity"/>
    <property type="evidence" value="ECO:0007669"/>
    <property type="project" value="UniProtKB-KW"/>
</dbReference>
<dbReference type="Pfam" id="PF03602">
    <property type="entry name" value="Cons_hypoth95"/>
    <property type="match status" value="1"/>
</dbReference>
<evidence type="ECO:0000313" key="3">
    <source>
        <dbReference type="EMBL" id="BCG47588.1"/>
    </source>
</evidence>
<keyword evidence="1 3" id="KW-0489">Methyltransferase</keyword>
<accession>A0A6S6M1S5</accession>
<name>A0A6S6M1S5_9BACT</name>
<dbReference type="CDD" id="cd02440">
    <property type="entry name" value="AdoMet_MTases"/>
    <property type="match status" value="1"/>
</dbReference>
<dbReference type="PIRSF" id="PIRSF004553">
    <property type="entry name" value="CHP00095"/>
    <property type="match status" value="1"/>
</dbReference>
<dbReference type="PANTHER" id="PTHR43542:SF1">
    <property type="entry name" value="METHYLTRANSFERASE"/>
    <property type="match status" value="1"/>
</dbReference>
<dbReference type="RefSeq" id="WP_185242463.1">
    <property type="nucleotide sequence ID" value="NZ_AP023213.1"/>
</dbReference>
<dbReference type="PANTHER" id="PTHR43542">
    <property type="entry name" value="METHYLTRANSFERASE"/>
    <property type="match status" value="1"/>
</dbReference>
<dbReference type="GO" id="GO:0003676">
    <property type="term" value="F:nucleic acid binding"/>
    <property type="evidence" value="ECO:0007669"/>
    <property type="project" value="InterPro"/>
</dbReference>
<keyword evidence="2 3" id="KW-0808">Transferase</keyword>